<protein>
    <submittedName>
        <fullName evidence="1">CLUMA_CG011564, isoform A</fullName>
    </submittedName>
</protein>
<dbReference type="EMBL" id="CVRI01000047">
    <property type="protein sequence ID" value="CRK98201.1"/>
    <property type="molecule type" value="Genomic_DNA"/>
</dbReference>
<gene>
    <name evidence="1" type="ORF">CLUMA_CG011564</name>
</gene>
<sequence>MKKLRFKKNLIKFLNKHVTNTERQSTHTFLAEYFLSFSRLGWAARQDETSIFGRGGVYEKKEHEWFFIMKYFDMYLLCDEPKKDFREVGRVEYEIERILKLHNSERFKALIKLSDFILYHLANKTFHKSLMLPHKTIFPINDQKDLKP</sequence>
<reference evidence="1 2" key="1">
    <citation type="submission" date="2015-04" db="EMBL/GenBank/DDBJ databases">
        <authorList>
            <person name="Syromyatnikov M.Y."/>
            <person name="Popov V.N."/>
        </authorList>
    </citation>
    <scope>NUCLEOTIDE SEQUENCE [LARGE SCALE GENOMIC DNA]</scope>
</reference>
<accession>A0A1J1IIB7</accession>
<evidence type="ECO:0000313" key="2">
    <source>
        <dbReference type="Proteomes" id="UP000183832"/>
    </source>
</evidence>
<dbReference type="Proteomes" id="UP000183832">
    <property type="component" value="Unassembled WGS sequence"/>
</dbReference>
<keyword evidence="2" id="KW-1185">Reference proteome</keyword>
<organism evidence="1 2">
    <name type="scientific">Clunio marinus</name>
    <dbReference type="NCBI Taxonomy" id="568069"/>
    <lineage>
        <taxon>Eukaryota</taxon>
        <taxon>Metazoa</taxon>
        <taxon>Ecdysozoa</taxon>
        <taxon>Arthropoda</taxon>
        <taxon>Hexapoda</taxon>
        <taxon>Insecta</taxon>
        <taxon>Pterygota</taxon>
        <taxon>Neoptera</taxon>
        <taxon>Endopterygota</taxon>
        <taxon>Diptera</taxon>
        <taxon>Nematocera</taxon>
        <taxon>Chironomoidea</taxon>
        <taxon>Chironomidae</taxon>
        <taxon>Clunio</taxon>
    </lineage>
</organism>
<evidence type="ECO:0000313" key="1">
    <source>
        <dbReference type="EMBL" id="CRK98201.1"/>
    </source>
</evidence>
<name>A0A1J1IIB7_9DIPT</name>
<dbReference type="AlphaFoldDB" id="A0A1J1IIB7"/>
<proteinExistence type="predicted"/>